<proteinExistence type="predicted"/>
<feature type="compositionally biased region" description="Basic and acidic residues" evidence="1">
    <location>
        <begin position="107"/>
        <end position="118"/>
    </location>
</feature>
<accession>A0A6P8PZI3</accession>
<dbReference type="GeneID" id="117354457"/>
<dbReference type="GO" id="GO:0004865">
    <property type="term" value="F:protein serine/threonine phosphatase inhibitor activity"/>
    <property type="evidence" value="ECO:0007669"/>
    <property type="project" value="TreeGrafter"/>
</dbReference>
<dbReference type="InterPro" id="IPR033242">
    <property type="entry name" value="PPP1R17"/>
</dbReference>
<evidence type="ECO:0000313" key="2">
    <source>
        <dbReference type="Proteomes" id="UP000515159"/>
    </source>
</evidence>
<name>A0A6P8PZI3_GEOSA</name>
<gene>
    <name evidence="3" type="primary">PPP1R17</name>
</gene>
<dbReference type="RefSeq" id="XP_033787930.1">
    <property type="nucleotide sequence ID" value="XM_033932039.1"/>
</dbReference>
<dbReference type="InParanoid" id="A0A6P8PZI3"/>
<dbReference type="PANTHER" id="PTHR15387:SF0">
    <property type="entry name" value="PROTEIN PHOSPHATASE 1 REGULATORY SUBUNIT 17"/>
    <property type="match status" value="1"/>
</dbReference>
<dbReference type="Proteomes" id="UP000515159">
    <property type="component" value="Chromosome 2"/>
</dbReference>
<protein>
    <submittedName>
        <fullName evidence="3">Protein phosphatase 1 regulatory subunit 17</fullName>
    </submittedName>
</protein>
<evidence type="ECO:0000256" key="1">
    <source>
        <dbReference type="SAM" id="MobiDB-lite"/>
    </source>
</evidence>
<reference evidence="3" key="1">
    <citation type="submission" date="2025-08" db="UniProtKB">
        <authorList>
            <consortium name="RefSeq"/>
        </authorList>
    </citation>
    <scope>IDENTIFICATION</scope>
</reference>
<feature type="region of interest" description="Disordered" evidence="1">
    <location>
        <begin position="1"/>
        <end position="124"/>
    </location>
</feature>
<dbReference type="FunCoup" id="A0A6P8PZI3">
    <property type="interactions" value="52"/>
</dbReference>
<dbReference type="OrthoDB" id="9877987at2759"/>
<evidence type="ECO:0000313" key="3">
    <source>
        <dbReference type="RefSeq" id="XP_033787930.1"/>
    </source>
</evidence>
<feature type="compositionally biased region" description="Basic and acidic residues" evidence="1">
    <location>
        <begin position="12"/>
        <end position="21"/>
    </location>
</feature>
<dbReference type="KEGG" id="gsh:117354457"/>
<dbReference type="AlphaFoldDB" id="A0A6P8PZI3"/>
<dbReference type="PANTHER" id="PTHR15387">
    <property type="entry name" value="PROTEIN PHOSPHATASE 1 REGULATORY SUBUNIT 17"/>
    <property type="match status" value="1"/>
</dbReference>
<dbReference type="CTD" id="10842"/>
<keyword evidence="2" id="KW-1185">Reference proteome</keyword>
<organism evidence="2 3">
    <name type="scientific">Geotrypetes seraphini</name>
    <name type="common">Gaboon caecilian</name>
    <name type="synonym">Caecilia seraphini</name>
    <dbReference type="NCBI Taxonomy" id="260995"/>
    <lineage>
        <taxon>Eukaryota</taxon>
        <taxon>Metazoa</taxon>
        <taxon>Chordata</taxon>
        <taxon>Craniata</taxon>
        <taxon>Vertebrata</taxon>
        <taxon>Euteleostomi</taxon>
        <taxon>Amphibia</taxon>
        <taxon>Gymnophiona</taxon>
        <taxon>Geotrypetes</taxon>
    </lineage>
</organism>
<sequence>MSTEYVQPVDPPEDRLDKPDQHSSLLDDLSEQLTKNCDVKKNQRTSKNIQNTDQELKKPKRKDTPALPVPPFIPSTFPDSERLTKICDTQRNPQKDKASPASQSTEEMLKKPRRKDTPALHLPPLISGGRLLKVENRTAIMEVEEKDGEKIPI</sequence>